<dbReference type="AlphaFoldDB" id="A0A9P6G0X9"/>
<feature type="region of interest" description="Disordered" evidence="1">
    <location>
        <begin position="24"/>
        <end position="56"/>
    </location>
</feature>
<evidence type="ECO:0000313" key="4">
    <source>
        <dbReference type="Proteomes" id="UP000780801"/>
    </source>
</evidence>
<protein>
    <submittedName>
        <fullName evidence="3">Uncharacterized protein</fullName>
    </submittedName>
</protein>
<feature type="non-terminal residue" evidence="3">
    <location>
        <position position="1"/>
    </location>
</feature>
<dbReference type="Proteomes" id="UP000780801">
    <property type="component" value="Unassembled WGS sequence"/>
</dbReference>
<keyword evidence="4" id="KW-1185">Reference proteome</keyword>
<reference evidence="3" key="1">
    <citation type="journal article" date="2020" name="Fungal Divers.">
        <title>Resolving the Mortierellaceae phylogeny through synthesis of multi-gene phylogenetics and phylogenomics.</title>
        <authorList>
            <person name="Vandepol N."/>
            <person name="Liber J."/>
            <person name="Desiro A."/>
            <person name="Na H."/>
            <person name="Kennedy M."/>
            <person name="Barry K."/>
            <person name="Grigoriev I.V."/>
            <person name="Miller A.N."/>
            <person name="O'Donnell K."/>
            <person name="Stajich J.E."/>
            <person name="Bonito G."/>
        </authorList>
    </citation>
    <scope>NUCLEOTIDE SEQUENCE</scope>
    <source>
        <strain evidence="3">KOD1015</strain>
    </source>
</reference>
<keyword evidence="2" id="KW-0732">Signal</keyword>
<dbReference type="EMBL" id="JAABOA010000262">
    <property type="protein sequence ID" value="KAF9585062.1"/>
    <property type="molecule type" value="Genomic_DNA"/>
</dbReference>
<feature type="compositionally biased region" description="Basic and acidic residues" evidence="1">
    <location>
        <begin position="47"/>
        <end position="56"/>
    </location>
</feature>
<feature type="chain" id="PRO_5040328607" evidence="2">
    <location>
        <begin position="24"/>
        <end position="56"/>
    </location>
</feature>
<evidence type="ECO:0000256" key="2">
    <source>
        <dbReference type="SAM" id="SignalP"/>
    </source>
</evidence>
<gene>
    <name evidence="3" type="ORF">BGW38_004035</name>
</gene>
<sequence>TMNTKILALAVIAVLATASVTSAVPFRGPGTPPGDPKYCSVPNPEDPESKIARSAC</sequence>
<evidence type="ECO:0000256" key="1">
    <source>
        <dbReference type="SAM" id="MobiDB-lite"/>
    </source>
</evidence>
<evidence type="ECO:0000313" key="3">
    <source>
        <dbReference type="EMBL" id="KAF9585062.1"/>
    </source>
</evidence>
<feature type="signal peptide" evidence="2">
    <location>
        <begin position="1"/>
        <end position="23"/>
    </location>
</feature>
<comment type="caution">
    <text evidence="3">The sequence shown here is derived from an EMBL/GenBank/DDBJ whole genome shotgun (WGS) entry which is preliminary data.</text>
</comment>
<name>A0A9P6G0X9_9FUNG</name>
<proteinExistence type="predicted"/>
<organism evidence="3 4">
    <name type="scientific">Lunasporangiospora selenospora</name>
    <dbReference type="NCBI Taxonomy" id="979761"/>
    <lineage>
        <taxon>Eukaryota</taxon>
        <taxon>Fungi</taxon>
        <taxon>Fungi incertae sedis</taxon>
        <taxon>Mucoromycota</taxon>
        <taxon>Mortierellomycotina</taxon>
        <taxon>Mortierellomycetes</taxon>
        <taxon>Mortierellales</taxon>
        <taxon>Mortierellaceae</taxon>
        <taxon>Lunasporangiospora</taxon>
    </lineage>
</organism>
<accession>A0A9P6G0X9</accession>